<dbReference type="Gene3D" id="3.60.10.10">
    <property type="entry name" value="Endonuclease/exonuclease/phosphatase"/>
    <property type="match status" value="1"/>
</dbReference>
<name>A0A562R7S6_9BURK</name>
<dbReference type="NCBIfam" id="NF033681">
    <property type="entry name" value="ExeM_NucH_DNase"/>
    <property type="match status" value="1"/>
</dbReference>
<evidence type="ECO:0000313" key="4">
    <source>
        <dbReference type="Proteomes" id="UP000318431"/>
    </source>
</evidence>
<accession>A0A562R7S6</accession>
<dbReference type="InterPro" id="IPR001322">
    <property type="entry name" value="Lamin_tail_dom"/>
</dbReference>
<dbReference type="InterPro" id="IPR047971">
    <property type="entry name" value="ExeM-like"/>
</dbReference>
<dbReference type="Pfam" id="PF03372">
    <property type="entry name" value="Exo_endo_phos"/>
    <property type="match status" value="1"/>
</dbReference>
<gene>
    <name evidence="3" type="ORF">IP91_02534</name>
</gene>
<dbReference type="PANTHER" id="PTHR42834:SF1">
    <property type="entry name" value="ENDONUCLEASE_EXONUCLEASE_PHOSPHATASE FAMILY PROTEIN (AFU_ORTHOLOGUE AFUA_3G09210)"/>
    <property type="match status" value="1"/>
</dbReference>
<protein>
    <recommendedName>
        <fullName evidence="2">LTD domain-containing protein</fullName>
    </recommendedName>
</protein>
<keyword evidence="1" id="KW-0732">Signal</keyword>
<organism evidence="3 4">
    <name type="scientific">Pseudoduganella lurida</name>
    <dbReference type="NCBI Taxonomy" id="1036180"/>
    <lineage>
        <taxon>Bacteria</taxon>
        <taxon>Pseudomonadati</taxon>
        <taxon>Pseudomonadota</taxon>
        <taxon>Betaproteobacteria</taxon>
        <taxon>Burkholderiales</taxon>
        <taxon>Oxalobacteraceae</taxon>
        <taxon>Telluria group</taxon>
        <taxon>Pseudoduganella</taxon>
    </lineage>
</organism>
<dbReference type="RefSeq" id="WP_145649387.1">
    <property type="nucleotide sequence ID" value="NZ_VLLB01000004.1"/>
</dbReference>
<dbReference type="Gene3D" id="2.60.40.1260">
    <property type="entry name" value="Lamin Tail domain"/>
    <property type="match status" value="1"/>
</dbReference>
<dbReference type="OrthoDB" id="9800417at2"/>
<evidence type="ECO:0000256" key="1">
    <source>
        <dbReference type="SAM" id="SignalP"/>
    </source>
</evidence>
<reference evidence="3 4" key="1">
    <citation type="journal article" date="2015" name="Stand. Genomic Sci.">
        <title>Genomic Encyclopedia of Bacterial and Archaeal Type Strains, Phase III: the genomes of soil and plant-associated and newly described type strains.</title>
        <authorList>
            <person name="Whitman W.B."/>
            <person name="Woyke T."/>
            <person name="Klenk H.P."/>
            <person name="Zhou Y."/>
            <person name="Lilburn T.G."/>
            <person name="Beck B.J."/>
            <person name="De Vos P."/>
            <person name="Vandamme P."/>
            <person name="Eisen J.A."/>
            <person name="Garrity G."/>
            <person name="Hugenholtz P."/>
            <person name="Kyrpides N.C."/>
        </authorList>
    </citation>
    <scope>NUCLEOTIDE SEQUENCE [LARGE SCALE GENOMIC DNA]</scope>
    <source>
        <strain evidence="3 4">CGMCC 1.10822</strain>
    </source>
</reference>
<dbReference type="AlphaFoldDB" id="A0A562R7S6"/>
<evidence type="ECO:0000313" key="3">
    <source>
        <dbReference type="EMBL" id="TWI65128.1"/>
    </source>
</evidence>
<dbReference type="Pfam" id="PF00932">
    <property type="entry name" value="LTD"/>
    <property type="match status" value="1"/>
</dbReference>
<feature type="signal peptide" evidence="1">
    <location>
        <begin position="1"/>
        <end position="30"/>
    </location>
</feature>
<dbReference type="SUPFAM" id="SSF74853">
    <property type="entry name" value="Lamin A/C globular tail domain"/>
    <property type="match status" value="1"/>
</dbReference>
<dbReference type="EMBL" id="VLLB01000004">
    <property type="protein sequence ID" value="TWI65128.1"/>
    <property type="molecule type" value="Genomic_DNA"/>
</dbReference>
<proteinExistence type="predicted"/>
<dbReference type="CDD" id="cd10283">
    <property type="entry name" value="MnuA_DNase1-like"/>
    <property type="match status" value="1"/>
</dbReference>
<dbReference type="PANTHER" id="PTHR42834">
    <property type="entry name" value="ENDONUCLEASE/EXONUCLEASE/PHOSPHATASE FAMILY PROTEIN (AFU_ORTHOLOGUE AFUA_3G09210)"/>
    <property type="match status" value="1"/>
</dbReference>
<dbReference type="InterPro" id="IPR036691">
    <property type="entry name" value="Endo/exonu/phosph_ase_sf"/>
</dbReference>
<dbReference type="InterPro" id="IPR005135">
    <property type="entry name" value="Endo/exonuclease/phosphatase"/>
</dbReference>
<dbReference type="InterPro" id="IPR036415">
    <property type="entry name" value="Lamin_tail_dom_sf"/>
</dbReference>
<dbReference type="PROSITE" id="PS51841">
    <property type="entry name" value="LTD"/>
    <property type="match status" value="1"/>
</dbReference>
<sequence>MTRLAPTPGRLTTIAALLATSLCGAMPALAASDIVISQVYGGGGNSGATFKNDFIELFNRGSAPVTLTNWSVQYASTGGSSWQVTPIPAVTLQPGQYYLVQEAAGTGGTTSLEPDTIGTIPMSGSGAKVALVSSNTALASATPSGGALVDLVGWGSAGHYEGSAAAGGTANTTAALRNDEGCADTDDNRADFTIAAPTPRNRQSAPRVCGAPNERPIVLQCPTVLGVARGYAGSADLTATDADSIVTGAVITAGAVPGISLSGFTAAGEIGGSAAVRLDVASNVALGSYPVTVRFDNDAAQQASCTINVTVQALPAITNTIPQIQGGGAQSPFKDTVQTTEGIVTAKVASGFFLQDPTGDGDPATSDGLYVYSSTAGSSVAVGQRVRITGSITEFTPSGASRSYTEMQNITNSVVLSSGHQVTPTNVTLPNARLDQVEAMLVRFTSPLTISQNAYLGARGELTLSNGRLELPTNRYAPGTPEAVAMAAANAINRIVLDDGLTVTPTVIPYIGDGPTVRTGDLVHDLTGVVDYAALGGGGAGFKLQPTVAPTITRDNPREDAPGLPAGNVKVASANVLNFFTTFTNGSNVAGQTGQGCKVGNSTSAGNCRGADNLNEFTRQRDKIVAELKAIDADVVGLMEIQNNGDYAAGYLADSLNAAYGAPVYSVVPQPADTGTDAIRVAMLYKPAKVALVGTALSDSDAVNNRPPMAQTFRAPNGGRFSLIVNHLKSKGSCPSGGGAEADNGDGQSCWNATRVLQAKRLVDVFVPQVQAASGDQDVLVIGDMNSYGMEDPIRTITAKGFVNQLERFVRPAGVPYSYVFGHESGYLDHALASAALSPQVAGVAEWHVNADEPEVIDYNTDGKPQDLYNALPYRASDHDPVVISLALQASFADVTASLKQVISGATLNRATQLFNGTITLTNQSAATLAGPLQVVLGGLPAGVTLANARGRKDGAPYVTVATASGGLAPGASVVVPVSFSNPGKVGLAYTAAIYSGNF</sequence>
<dbReference type="SUPFAM" id="SSF56219">
    <property type="entry name" value="DNase I-like"/>
    <property type="match status" value="1"/>
</dbReference>
<comment type="caution">
    <text evidence="3">The sequence shown here is derived from an EMBL/GenBank/DDBJ whole genome shotgun (WGS) entry which is preliminary data.</text>
</comment>
<dbReference type="GO" id="GO:0003824">
    <property type="term" value="F:catalytic activity"/>
    <property type="evidence" value="ECO:0007669"/>
    <property type="project" value="InterPro"/>
</dbReference>
<feature type="chain" id="PRO_5021838717" description="LTD domain-containing protein" evidence="1">
    <location>
        <begin position="31"/>
        <end position="999"/>
    </location>
</feature>
<evidence type="ECO:0000259" key="2">
    <source>
        <dbReference type="PROSITE" id="PS51841"/>
    </source>
</evidence>
<keyword evidence="4" id="KW-1185">Reference proteome</keyword>
<dbReference type="CDD" id="cd04486">
    <property type="entry name" value="YhcR_OBF_like"/>
    <property type="match status" value="1"/>
</dbReference>
<dbReference type="Proteomes" id="UP000318431">
    <property type="component" value="Unassembled WGS sequence"/>
</dbReference>
<feature type="domain" description="LTD" evidence="2">
    <location>
        <begin position="24"/>
        <end position="156"/>
    </location>
</feature>